<feature type="transmembrane region" description="Helical" evidence="1">
    <location>
        <begin position="145"/>
        <end position="167"/>
    </location>
</feature>
<organism evidence="2 3">
    <name type="scientific">Candidatus Hydrogenisulfobacillus filiaventi</name>
    <dbReference type="NCBI Taxonomy" id="2707344"/>
    <lineage>
        <taxon>Bacteria</taxon>
        <taxon>Bacillati</taxon>
        <taxon>Bacillota</taxon>
        <taxon>Clostridia</taxon>
        <taxon>Eubacteriales</taxon>
        <taxon>Clostridiales Family XVII. Incertae Sedis</taxon>
        <taxon>Candidatus Hydrogenisulfobacillus</taxon>
    </lineage>
</organism>
<accession>A0A6F8ZHQ8</accession>
<evidence type="ECO:0000256" key="1">
    <source>
        <dbReference type="SAM" id="Phobius"/>
    </source>
</evidence>
<keyword evidence="1" id="KW-0472">Membrane</keyword>
<name>A0A6F8ZHQ8_9FIRM</name>
<dbReference type="Proteomes" id="UP000503399">
    <property type="component" value="Chromosome"/>
</dbReference>
<evidence type="ECO:0000313" key="3">
    <source>
        <dbReference type="Proteomes" id="UP000503399"/>
    </source>
</evidence>
<evidence type="ECO:0000313" key="2">
    <source>
        <dbReference type="EMBL" id="CAB1129527.1"/>
    </source>
</evidence>
<keyword evidence="3" id="KW-1185">Reference proteome</keyword>
<feature type="transmembrane region" description="Helical" evidence="1">
    <location>
        <begin position="188"/>
        <end position="215"/>
    </location>
</feature>
<protein>
    <submittedName>
        <fullName evidence="2">Uncharacterized protein</fullName>
    </submittedName>
</protein>
<gene>
    <name evidence="2" type="ORF">R50_2030</name>
</gene>
<keyword evidence="1" id="KW-0812">Transmembrane</keyword>
<dbReference type="AlphaFoldDB" id="A0A6F8ZHQ8"/>
<feature type="transmembrane region" description="Helical" evidence="1">
    <location>
        <begin position="114"/>
        <end position="139"/>
    </location>
</feature>
<dbReference type="KEGG" id="hfv:R50_2030"/>
<reference evidence="2 3" key="1">
    <citation type="submission" date="2020-02" db="EMBL/GenBank/DDBJ databases">
        <authorList>
            <person name="Hogendoorn C."/>
        </authorList>
    </citation>
    <scope>NUCLEOTIDE SEQUENCE [LARGE SCALE GENOMIC DNA]</scope>
    <source>
        <strain evidence="2">R501</strain>
    </source>
</reference>
<proteinExistence type="predicted"/>
<keyword evidence="1" id="KW-1133">Transmembrane helix</keyword>
<feature type="transmembrane region" description="Helical" evidence="1">
    <location>
        <begin position="19"/>
        <end position="46"/>
    </location>
</feature>
<dbReference type="EMBL" id="LR778114">
    <property type="protein sequence ID" value="CAB1129527.1"/>
    <property type="molecule type" value="Genomic_DNA"/>
</dbReference>
<feature type="transmembrane region" description="Helical" evidence="1">
    <location>
        <begin position="58"/>
        <end position="85"/>
    </location>
</feature>
<sequence length="248" mass="25832">MTVGEAWIRYRNVVRNPGVWWAAAWEALGSLLVLVVMGVVGAGAILGSTSAGHASPHAVVAAILGALPVMLVITAMIGPVFLAGFNGALADAVRGEPVDGMTFWREARAQYGRAWAAMLGSLLLMAALGMVMVLLIATLHAVGGVLAAVLALAWIPLPLRFLALLFVRRLGFASAMRMAMSPDGLGTFWWGSLQAVAVVLVIGMLVGVLGLIPVIGQLLGLAWGVAEVVLVQLWAMELVVDPPAVDPS</sequence>